<reference evidence="2 3" key="1">
    <citation type="submission" date="2024-06" db="EMBL/GenBank/DDBJ databases">
        <title>A chromosome-level genome assembly of beet webworm, Loxostege sticticalis.</title>
        <authorList>
            <person name="Zhang Y."/>
        </authorList>
    </citation>
    <scope>NUCLEOTIDE SEQUENCE [LARGE SCALE GENOMIC DNA]</scope>
    <source>
        <strain evidence="2">AQ028</strain>
        <tissue evidence="2">Male pupae</tissue>
    </source>
</reference>
<gene>
    <name evidence="2" type="ORF">ABMA28_015218</name>
</gene>
<keyword evidence="1" id="KW-0472">Membrane</keyword>
<accession>A0ABD0TEQ0</accession>
<dbReference type="EMBL" id="JBEDNZ010000006">
    <property type="protein sequence ID" value="KAL0841556.1"/>
    <property type="molecule type" value="Genomic_DNA"/>
</dbReference>
<dbReference type="EMBL" id="JBEDNZ010000006">
    <property type="protein sequence ID" value="KAL0841554.1"/>
    <property type="molecule type" value="Genomic_DNA"/>
</dbReference>
<protein>
    <recommendedName>
        <fullName evidence="4">Salivary secreted peptide</fullName>
    </recommendedName>
</protein>
<proteinExistence type="predicted"/>
<keyword evidence="1" id="KW-1133">Transmembrane helix</keyword>
<evidence type="ECO:0000256" key="1">
    <source>
        <dbReference type="SAM" id="Phobius"/>
    </source>
</evidence>
<keyword evidence="1" id="KW-0812">Transmembrane</keyword>
<dbReference type="AlphaFoldDB" id="A0ABD0TEQ0"/>
<dbReference type="Proteomes" id="UP001549921">
    <property type="component" value="Unassembled WGS sequence"/>
</dbReference>
<dbReference type="InterPro" id="IPR031734">
    <property type="entry name" value="MBF2"/>
</dbReference>
<organism evidence="2 3">
    <name type="scientific">Loxostege sticticalis</name>
    <name type="common">Beet webworm moth</name>
    <dbReference type="NCBI Taxonomy" id="481309"/>
    <lineage>
        <taxon>Eukaryota</taxon>
        <taxon>Metazoa</taxon>
        <taxon>Ecdysozoa</taxon>
        <taxon>Arthropoda</taxon>
        <taxon>Hexapoda</taxon>
        <taxon>Insecta</taxon>
        <taxon>Pterygota</taxon>
        <taxon>Neoptera</taxon>
        <taxon>Endopterygota</taxon>
        <taxon>Lepidoptera</taxon>
        <taxon>Glossata</taxon>
        <taxon>Ditrysia</taxon>
        <taxon>Pyraloidea</taxon>
        <taxon>Crambidae</taxon>
        <taxon>Pyraustinae</taxon>
        <taxon>Loxostege</taxon>
    </lineage>
</organism>
<feature type="transmembrane region" description="Helical" evidence="1">
    <location>
        <begin position="6"/>
        <end position="27"/>
    </location>
</feature>
<dbReference type="EMBL" id="JBEDNZ010000006">
    <property type="protein sequence ID" value="KAL0841555.1"/>
    <property type="molecule type" value="Genomic_DNA"/>
</dbReference>
<dbReference type="EMBL" id="JBEDNZ010000006">
    <property type="protein sequence ID" value="KAL0841559.1"/>
    <property type="molecule type" value="Genomic_DNA"/>
</dbReference>
<sequence length="113" mass="13361">MRSLKYFLHLLLLACVFVCVCSTNFFFGEKMPTSKLVQRDKVFYEAIPWMKRVKFYTYTGPTSLVIKAIHCYDFQNSEATVNITEGGLGTNHFTLRMKSERSYRLDYRIEIYE</sequence>
<name>A0ABD0TEQ0_LOXSC</name>
<evidence type="ECO:0000313" key="3">
    <source>
        <dbReference type="Proteomes" id="UP001549921"/>
    </source>
</evidence>
<comment type="caution">
    <text evidence="2">The sequence shown here is derived from an EMBL/GenBank/DDBJ whole genome shotgun (WGS) entry which is preliminary data.</text>
</comment>
<dbReference type="Pfam" id="PF15868">
    <property type="entry name" value="MBF2"/>
    <property type="match status" value="1"/>
</dbReference>
<evidence type="ECO:0008006" key="4">
    <source>
        <dbReference type="Google" id="ProtNLM"/>
    </source>
</evidence>
<evidence type="ECO:0000313" key="2">
    <source>
        <dbReference type="EMBL" id="KAL0841559.1"/>
    </source>
</evidence>